<feature type="compositionally biased region" description="Basic and acidic residues" evidence="1">
    <location>
        <begin position="111"/>
        <end position="126"/>
    </location>
</feature>
<accession>A0ABR1B4Z0</accession>
<organism evidence="2 3">
    <name type="scientific">Polyplax serrata</name>
    <name type="common">Common mouse louse</name>
    <dbReference type="NCBI Taxonomy" id="468196"/>
    <lineage>
        <taxon>Eukaryota</taxon>
        <taxon>Metazoa</taxon>
        <taxon>Ecdysozoa</taxon>
        <taxon>Arthropoda</taxon>
        <taxon>Hexapoda</taxon>
        <taxon>Insecta</taxon>
        <taxon>Pterygota</taxon>
        <taxon>Neoptera</taxon>
        <taxon>Paraneoptera</taxon>
        <taxon>Psocodea</taxon>
        <taxon>Troctomorpha</taxon>
        <taxon>Phthiraptera</taxon>
        <taxon>Anoplura</taxon>
        <taxon>Polyplacidae</taxon>
        <taxon>Polyplax</taxon>
    </lineage>
</organism>
<proteinExistence type="predicted"/>
<evidence type="ECO:0000256" key="1">
    <source>
        <dbReference type="SAM" id="MobiDB-lite"/>
    </source>
</evidence>
<comment type="caution">
    <text evidence="2">The sequence shown here is derived from an EMBL/GenBank/DDBJ whole genome shotgun (WGS) entry which is preliminary data.</text>
</comment>
<feature type="region of interest" description="Disordered" evidence="1">
    <location>
        <begin position="1"/>
        <end position="24"/>
    </location>
</feature>
<dbReference type="Proteomes" id="UP001359485">
    <property type="component" value="Unassembled WGS sequence"/>
</dbReference>
<name>A0ABR1B4Z0_POLSC</name>
<feature type="region of interest" description="Disordered" evidence="1">
    <location>
        <begin position="46"/>
        <end position="81"/>
    </location>
</feature>
<sequence length="173" mass="20387">MEKLQKKAKMTRKEDKREAVTEHSDFQLVRHGMDGMVRHARAGLLRREAKRKQKIEKQAKRRRSKRKSQMKINKVKFSHPPRLRFQVRSRVLPCRGGTHVGAHGSVVDTGGEGRGREQKAQRDESARVNFHRDDIKIFVGNGVKTRRKMKLKPRDENRRGEFRRFELSHFRLG</sequence>
<evidence type="ECO:0000313" key="3">
    <source>
        <dbReference type="Proteomes" id="UP001359485"/>
    </source>
</evidence>
<keyword evidence="3" id="KW-1185">Reference proteome</keyword>
<feature type="compositionally biased region" description="Basic residues" evidence="1">
    <location>
        <begin position="48"/>
        <end position="81"/>
    </location>
</feature>
<reference evidence="2 3" key="1">
    <citation type="submission" date="2023-09" db="EMBL/GenBank/DDBJ databases">
        <title>Genomes of two closely related lineages of the louse Polyplax serrata with different host specificities.</title>
        <authorList>
            <person name="Martinu J."/>
            <person name="Tarabai H."/>
            <person name="Stefka J."/>
            <person name="Hypsa V."/>
        </authorList>
    </citation>
    <scope>NUCLEOTIDE SEQUENCE [LARGE SCALE GENOMIC DNA]</scope>
    <source>
        <strain evidence="2">98ZLc_SE</strain>
    </source>
</reference>
<feature type="region of interest" description="Disordered" evidence="1">
    <location>
        <begin position="94"/>
        <end position="126"/>
    </location>
</feature>
<protein>
    <submittedName>
        <fullName evidence="2">Uncharacterized protein</fullName>
    </submittedName>
</protein>
<evidence type="ECO:0000313" key="2">
    <source>
        <dbReference type="EMBL" id="KAK6635033.1"/>
    </source>
</evidence>
<dbReference type="EMBL" id="JAWJWF010000003">
    <property type="protein sequence ID" value="KAK6635033.1"/>
    <property type="molecule type" value="Genomic_DNA"/>
</dbReference>
<gene>
    <name evidence="2" type="ORF">RUM44_000282</name>
</gene>